<dbReference type="AlphaFoldDB" id="A0A5M9H8W6"/>
<dbReference type="Proteomes" id="UP000322918">
    <property type="component" value="Unassembled WGS sequence"/>
</dbReference>
<comment type="caution">
    <text evidence="1">The sequence shown here is derived from an EMBL/GenBank/DDBJ whole genome shotgun (WGS) entry which is preliminary data.</text>
</comment>
<reference evidence="1 2" key="1">
    <citation type="submission" date="2019-09" db="EMBL/GenBank/DDBJ databases">
        <title>Pararcticibacter amylolyticus gen. nov., sp. nov., isolated from a rottenly hemp rope, and reclassification of Pedobacter tournemirensis as Pararcticibacter tournemirensis comb. nov.</title>
        <authorList>
            <person name="Cai Y."/>
        </authorList>
    </citation>
    <scope>NUCLEOTIDE SEQUENCE [LARGE SCALE GENOMIC DNA]</scope>
    <source>
        <strain evidence="1 2">TF5-37.2-LB10</strain>
    </source>
</reference>
<evidence type="ECO:0000313" key="2">
    <source>
        <dbReference type="Proteomes" id="UP000322918"/>
    </source>
</evidence>
<name>A0A5M9H8W6_9SPHI</name>
<dbReference type="OrthoDB" id="865313at2"/>
<gene>
    <name evidence="1" type="ORF">F1649_11095</name>
</gene>
<sequence>MMNNVVLLCYGKEIEYRRAIFAILSFAGWYSGDIRGIRFVIYTDDPSYFEPYLQGLVTEYVFLTDSMLHDMVANTGYIHRRKICIIKDVFVRRQGTPVLFLDSDTFAISDPQPLLDSLNRGECFMHVREYRFADAPDIYRKYMRNKLENAEQYPEAFLKLIESQSFLLNGNLLKFENSMYCWNSGVLGLSSETGSLMNDILNLTDQFYSASRWFISEQLAFSLALPSISKSPLFPVEPFINHYHQVKEKVDMLTARFFDRTFSKLDLQKKLSLIKTFSLSLNKITIYDYCAMISYYSLKKGSVGKGLRYGVKALLNIPFNPLFFSYLKPGNKVIKQIR</sequence>
<dbReference type="EMBL" id="VWNE01000015">
    <property type="protein sequence ID" value="KAA8482789.1"/>
    <property type="molecule type" value="Genomic_DNA"/>
</dbReference>
<evidence type="ECO:0000313" key="1">
    <source>
        <dbReference type="EMBL" id="KAA8482789.1"/>
    </source>
</evidence>
<keyword evidence="2" id="KW-1185">Reference proteome</keyword>
<dbReference type="RefSeq" id="WP_141815328.1">
    <property type="nucleotide sequence ID" value="NZ_VFPL01000001.1"/>
</dbReference>
<accession>A0A5M9H8W6</accession>
<dbReference type="InterPro" id="IPR029044">
    <property type="entry name" value="Nucleotide-diphossugar_trans"/>
</dbReference>
<dbReference type="SUPFAM" id="SSF53448">
    <property type="entry name" value="Nucleotide-diphospho-sugar transferases"/>
    <property type="match status" value="1"/>
</dbReference>
<proteinExistence type="predicted"/>
<evidence type="ECO:0008006" key="3">
    <source>
        <dbReference type="Google" id="ProtNLM"/>
    </source>
</evidence>
<protein>
    <recommendedName>
        <fullName evidence="3">Nucleotide-diphospho-sugar transferase domain-containing protein</fullName>
    </recommendedName>
</protein>
<organism evidence="1 2">
    <name type="scientific">Arcticibacter tournemirensis</name>
    <dbReference type="NCBI Taxonomy" id="699437"/>
    <lineage>
        <taxon>Bacteria</taxon>
        <taxon>Pseudomonadati</taxon>
        <taxon>Bacteroidota</taxon>
        <taxon>Sphingobacteriia</taxon>
        <taxon>Sphingobacteriales</taxon>
        <taxon>Sphingobacteriaceae</taxon>
        <taxon>Arcticibacter</taxon>
    </lineage>
</organism>